<gene>
    <name evidence="4" type="ORF">G7Y89_g7671</name>
</gene>
<proteinExistence type="inferred from homology"/>
<comment type="caution">
    <text evidence="4">The sequence shown here is derived from an EMBL/GenBank/DDBJ whole genome shotgun (WGS) entry which is preliminary data.</text>
</comment>
<dbReference type="CDD" id="cd08249">
    <property type="entry name" value="enoyl_reductase_like"/>
    <property type="match status" value="1"/>
</dbReference>
<dbReference type="SUPFAM" id="SSF51735">
    <property type="entry name" value="NAD(P)-binding Rossmann-fold domains"/>
    <property type="match status" value="1"/>
</dbReference>
<dbReference type="PANTHER" id="PTHR45348">
    <property type="entry name" value="HYPOTHETICAL OXIDOREDUCTASE (EUROFUNG)"/>
    <property type="match status" value="1"/>
</dbReference>
<evidence type="ECO:0000259" key="3">
    <source>
        <dbReference type="SMART" id="SM00829"/>
    </source>
</evidence>
<dbReference type="InterPro" id="IPR036291">
    <property type="entry name" value="NAD(P)-bd_dom_sf"/>
</dbReference>
<reference evidence="4 5" key="1">
    <citation type="submission" date="2020-03" db="EMBL/GenBank/DDBJ databases">
        <title>Draft Genome Sequence of Cudoniella acicularis.</title>
        <authorList>
            <person name="Buettner E."/>
            <person name="Kellner H."/>
        </authorList>
    </citation>
    <scope>NUCLEOTIDE SEQUENCE [LARGE SCALE GENOMIC DNA]</scope>
    <source>
        <strain evidence="4 5">DSM 108380</strain>
    </source>
</reference>
<evidence type="ECO:0000313" key="5">
    <source>
        <dbReference type="Proteomes" id="UP000566819"/>
    </source>
</evidence>
<dbReference type="Gene3D" id="3.40.50.720">
    <property type="entry name" value="NAD(P)-binding Rossmann-like Domain"/>
    <property type="match status" value="1"/>
</dbReference>
<dbReference type="AlphaFoldDB" id="A0A8H4RI32"/>
<dbReference type="InterPro" id="IPR020843">
    <property type="entry name" value="ER"/>
</dbReference>
<dbReference type="Pfam" id="PF08240">
    <property type="entry name" value="ADH_N"/>
    <property type="match status" value="1"/>
</dbReference>
<sequence length="319" mass="33179">MSKTSLQYQLSQKGGHFAIVSIPRPTPGPNEICIRMKAVALNPVDWKNRAMGITIQSWPTVLGHDGAGVVDSVGDSVKDFKVGDEVFALCGTDKGEGDRAAAFQEIAMVPSHYAAKKPAFLTFEEASSLGVCYLTAACAITVGLHIPLPYIDPTGGSSVKSILVLGGSSTVGGAAIQLLRLALPSATILATSSTKHHAHLISLGSDSKRAGFDAILDAVTAAASQPDIFSAFNPTGPKTYSQVVTGVNVEVPQGVDSTLIYAPQIFGEKGGMNAMPGLTDLLQSGKFKLPVKVEVVGKGFDAIEHGLDKLMKGVSGANF</sequence>
<keyword evidence="2" id="KW-0560">Oxidoreductase</keyword>
<dbReference type="InterPro" id="IPR013154">
    <property type="entry name" value="ADH-like_N"/>
</dbReference>
<dbReference type="InterPro" id="IPR047122">
    <property type="entry name" value="Trans-enoyl_RdTase-like"/>
</dbReference>
<name>A0A8H4RI32_9HELO</name>
<dbReference type="SMART" id="SM00829">
    <property type="entry name" value="PKS_ER"/>
    <property type="match status" value="1"/>
</dbReference>
<dbReference type="PANTHER" id="PTHR45348:SF2">
    <property type="entry name" value="ZINC-TYPE ALCOHOL DEHYDROGENASE-LIKE PROTEIN C2E1P3.01"/>
    <property type="match status" value="1"/>
</dbReference>
<accession>A0A8H4RI32</accession>
<dbReference type="EMBL" id="JAAMPI010000546">
    <property type="protein sequence ID" value="KAF4630467.1"/>
    <property type="molecule type" value="Genomic_DNA"/>
</dbReference>
<protein>
    <recommendedName>
        <fullName evidence="3">Enoyl reductase (ER) domain-containing protein</fullName>
    </recommendedName>
</protein>
<evidence type="ECO:0000313" key="4">
    <source>
        <dbReference type="EMBL" id="KAF4630467.1"/>
    </source>
</evidence>
<keyword evidence="5" id="KW-1185">Reference proteome</keyword>
<dbReference type="OrthoDB" id="10257049at2759"/>
<evidence type="ECO:0000256" key="1">
    <source>
        <dbReference type="ARBA" id="ARBA00008072"/>
    </source>
</evidence>
<dbReference type="SUPFAM" id="SSF50129">
    <property type="entry name" value="GroES-like"/>
    <property type="match status" value="1"/>
</dbReference>
<dbReference type="Gene3D" id="3.90.180.10">
    <property type="entry name" value="Medium-chain alcohol dehydrogenases, catalytic domain"/>
    <property type="match status" value="1"/>
</dbReference>
<dbReference type="GO" id="GO:0016651">
    <property type="term" value="F:oxidoreductase activity, acting on NAD(P)H"/>
    <property type="evidence" value="ECO:0007669"/>
    <property type="project" value="InterPro"/>
</dbReference>
<dbReference type="InterPro" id="IPR011032">
    <property type="entry name" value="GroES-like_sf"/>
</dbReference>
<dbReference type="Proteomes" id="UP000566819">
    <property type="component" value="Unassembled WGS sequence"/>
</dbReference>
<organism evidence="4 5">
    <name type="scientific">Cudoniella acicularis</name>
    <dbReference type="NCBI Taxonomy" id="354080"/>
    <lineage>
        <taxon>Eukaryota</taxon>
        <taxon>Fungi</taxon>
        <taxon>Dikarya</taxon>
        <taxon>Ascomycota</taxon>
        <taxon>Pezizomycotina</taxon>
        <taxon>Leotiomycetes</taxon>
        <taxon>Helotiales</taxon>
        <taxon>Tricladiaceae</taxon>
        <taxon>Cudoniella</taxon>
    </lineage>
</organism>
<feature type="domain" description="Enoyl reductase (ER)" evidence="3">
    <location>
        <begin position="14"/>
        <end position="307"/>
    </location>
</feature>
<evidence type="ECO:0000256" key="2">
    <source>
        <dbReference type="ARBA" id="ARBA00023002"/>
    </source>
</evidence>
<comment type="similarity">
    <text evidence="1">Belongs to the zinc-containing alcohol dehydrogenase family.</text>
</comment>